<name>A0A7W8AG72_9HYPH</name>
<dbReference type="AlphaFoldDB" id="A0A7W8AG72"/>
<dbReference type="RefSeq" id="WP_151158449.1">
    <property type="nucleotide sequence ID" value="NZ_JACHIL010000001.1"/>
</dbReference>
<feature type="region of interest" description="Disordered" evidence="4">
    <location>
        <begin position="44"/>
        <end position="65"/>
    </location>
</feature>
<evidence type="ECO:0000256" key="4">
    <source>
        <dbReference type="SAM" id="MobiDB-lite"/>
    </source>
</evidence>
<reference evidence="6 7" key="1">
    <citation type="submission" date="2020-08" db="EMBL/GenBank/DDBJ databases">
        <title>Genomic Encyclopedia of Type Strains, Phase IV (KMG-IV): sequencing the most valuable type-strain genomes for metagenomic binning, comparative biology and taxonomic classification.</title>
        <authorList>
            <person name="Goeker M."/>
        </authorList>
    </citation>
    <scope>NUCLEOTIDE SEQUENCE [LARGE SCALE GENOMIC DNA]</scope>
    <source>
        <strain evidence="6 7">DSM 25620</strain>
    </source>
</reference>
<keyword evidence="1" id="KW-0479">Metal-binding</keyword>
<evidence type="ECO:0000256" key="1">
    <source>
        <dbReference type="ARBA" id="ARBA00022723"/>
    </source>
</evidence>
<dbReference type="NCBIfam" id="NF033668">
    <property type="entry name" value="rSAM_PA0069"/>
    <property type="match status" value="1"/>
</dbReference>
<dbReference type="GO" id="GO:0051536">
    <property type="term" value="F:iron-sulfur cluster binding"/>
    <property type="evidence" value="ECO:0007669"/>
    <property type="project" value="UniProtKB-KW"/>
</dbReference>
<dbReference type="PANTHER" id="PTHR43432">
    <property type="entry name" value="SLR0285 PROTEIN"/>
    <property type="match status" value="1"/>
</dbReference>
<dbReference type="GO" id="GO:0046872">
    <property type="term" value="F:metal ion binding"/>
    <property type="evidence" value="ECO:0007669"/>
    <property type="project" value="UniProtKB-KW"/>
</dbReference>
<evidence type="ECO:0000256" key="3">
    <source>
        <dbReference type="ARBA" id="ARBA00023014"/>
    </source>
</evidence>
<protein>
    <submittedName>
        <fullName evidence="6">DNA repair photolyase</fullName>
    </submittedName>
</protein>
<evidence type="ECO:0000313" key="7">
    <source>
        <dbReference type="Proteomes" id="UP000531231"/>
    </source>
</evidence>
<dbReference type="Proteomes" id="UP000531231">
    <property type="component" value="Unassembled WGS sequence"/>
</dbReference>
<dbReference type="CDD" id="cd01335">
    <property type="entry name" value="Radical_SAM"/>
    <property type="match status" value="1"/>
</dbReference>
<dbReference type="InterPro" id="IPR007197">
    <property type="entry name" value="rSAM"/>
</dbReference>
<evidence type="ECO:0000259" key="5">
    <source>
        <dbReference type="PROSITE" id="PS51918"/>
    </source>
</evidence>
<comment type="caution">
    <text evidence="6">The sequence shown here is derived from an EMBL/GenBank/DDBJ whole genome shotgun (WGS) entry which is preliminary data.</text>
</comment>
<dbReference type="Pfam" id="PF04055">
    <property type="entry name" value="Radical_SAM"/>
    <property type="match status" value="1"/>
</dbReference>
<keyword evidence="7" id="KW-1185">Reference proteome</keyword>
<accession>A0A7W8AG72</accession>
<organism evidence="6 7">
    <name type="scientific">Pseudochrobactrum saccharolyticum</name>
    <dbReference type="NCBI Taxonomy" id="354352"/>
    <lineage>
        <taxon>Bacteria</taxon>
        <taxon>Pseudomonadati</taxon>
        <taxon>Pseudomonadota</taxon>
        <taxon>Alphaproteobacteria</taxon>
        <taxon>Hyphomicrobiales</taxon>
        <taxon>Brucellaceae</taxon>
        <taxon>Pseudochrobactrum</taxon>
    </lineage>
</organism>
<dbReference type="SFLD" id="SFLDG01084">
    <property type="entry name" value="Uncharacterised_Radical_SAM_Su"/>
    <property type="match status" value="1"/>
</dbReference>
<feature type="domain" description="Radical SAM core" evidence="5">
    <location>
        <begin position="96"/>
        <end position="336"/>
    </location>
</feature>
<keyword evidence="3" id="KW-0411">Iron-sulfur</keyword>
<dbReference type="SMART" id="SM00729">
    <property type="entry name" value="Elp3"/>
    <property type="match status" value="1"/>
</dbReference>
<dbReference type="GO" id="GO:0016829">
    <property type="term" value="F:lyase activity"/>
    <property type="evidence" value="ECO:0007669"/>
    <property type="project" value="UniProtKB-KW"/>
</dbReference>
<sequence length="394" mass="44171">MAILQEVFGPADQAVFSRSAVFGSERTDQANAIVDGTGLRIDHSRRRGRGAGINPSGRFESQTRIDSDDGWNSLEELEPFKTEVQIEKPRTIITRNDSPDINFDRSINPYRGCEHGCIYCFARPTHSYMGLSAGLDFETKLFAKPDAARLLEKELSKAGYTPKTIAIGTNTDPYQPVEKKWRIMRDILSVLDAANHPVGIVTKSALVTRDIDILGSMAERVLAKVALSVTTMDAKLARNMEPRASTPGLRLQAIRQLNEAGIPVSVMLGPVIPGINDHEIERILDAAYAMGAREAGYVLLRLPYEVAPLFKDWLLQHFPDRYRHVMSLLRSMRGGKDYDAEWGKRMRGDGPYAWQIGRRFEITCKKLGLNIHKRRLRCDLFTPPQTSGVQLSLF</sequence>
<dbReference type="InterPro" id="IPR058240">
    <property type="entry name" value="rSAM_sf"/>
</dbReference>
<dbReference type="SUPFAM" id="SSF102114">
    <property type="entry name" value="Radical SAM enzymes"/>
    <property type="match status" value="1"/>
</dbReference>
<dbReference type="InterPro" id="IPR040086">
    <property type="entry name" value="MJ0683-like"/>
</dbReference>
<dbReference type="PANTHER" id="PTHR43432:SF3">
    <property type="entry name" value="SLR0285 PROTEIN"/>
    <property type="match status" value="1"/>
</dbReference>
<evidence type="ECO:0000313" key="6">
    <source>
        <dbReference type="EMBL" id="MBB5089787.1"/>
    </source>
</evidence>
<proteinExistence type="predicted"/>
<keyword evidence="6" id="KW-0456">Lyase</keyword>
<keyword evidence="2" id="KW-0408">Iron</keyword>
<gene>
    <name evidence="6" type="ORF">HNQ68_000299</name>
</gene>
<dbReference type="Gene3D" id="3.80.30.30">
    <property type="match status" value="1"/>
</dbReference>
<dbReference type="PROSITE" id="PS51918">
    <property type="entry name" value="RADICAL_SAM"/>
    <property type="match status" value="1"/>
</dbReference>
<dbReference type="EMBL" id="JACHIL010000001">
    <property type="protein sequence ID" value="MBB5089787.1"/>
    <property type="molecule type" value="Genomic_DNA"/>
</dbReference>
<evidence type="ECO:0000256" key="2">
    <source>
        <dbReference type="ARBA" id="ARBA00023004"/>
    </source>
</evidence>
<dbReference type="InterPro" id="IPR006638">
    <property type="entry name" value="Elp3/MiaA/NifB-like_rSAM"/>
</dbReference>
<dbReference type="SFLD" id="SFLDS00029">
    <property type="entry name" value="Radical_SAM"/>
    <property type="match status" value="1"/>
</dbReference>